<feature type="binding site" evidence="5">
    <location>
        <position position="167"/>
    </location>
    <ligand>
        <name>S-adenosyl-L-methionine</name>
        <dbReference type="ChEBI" id="CHEBI:59789"/>
    </ligand>
</feature>
<dbReference type="SUPFAM" id="SSF53335">
    <property type="entry name" value="S-adenosyl-L-methionine-dependent methyltransferases"/>
    <property type="match status" value="1"/>
</dbReference>
<dbReference type="PANTHER" id="PTHR43464">
    <property type="entry name" value="METHYLTRANSFERASE"/>
    <property type="match status" value="1"/>
</dbReference>
<evidence type="ECO:0000256" key="5">
    <source>
        <dbReference type="HAMAP-Rule" id="MF_03190"/>
    </source>
</evidence>
<evidence type="ECO:0000256" key="1">
    <source>
        <dbReference type="ARBA" id="ARBA00022603"/>
    </source>
</evidence>
<reference evidence="6 7" key="1">
    <citation type="submission" date="2024-08" db="EMBL/GenBank/DDBJ databases">
        <authorList>
            <person name="Cucini C."/>
            <person name="Frati F."/>
        </authorList>
    </citation>
    <scope>NUCLEOTIDE SEQUENCE [LARGE SCALE GENOMIC DNA]</scope>
</reference>
<dbReference type="InterPro" id="IPR029063">
    <property type="entry name" value="SAM-dependent_MTases_sf"/>
</dbReference>
<dbReference type="HAMAP" id="MF_00472">
    <property type="entry name" value="UbiG"/>
    <property type="match status" value="1"/>
</dbReference>
<keyword evidence="5" id="KW-0496">Mitochondrion</keyword>
<comment type="subunit">
    <text evidence="5">Component of a multi-subunit COQ enzyme complex.</text>
</comment>
<dbReference type="NCBIfam" id="TIGR01983">
    <property type="entry name" value="UbiG"/>
    <property type="match status" value="1"/>
</dbReference>
<evidence type="ECO:0000313" key="7">
    <source>
        <dbReference type="Proteomes" id="UP001642540"/>
    </source>
</evidence>
<dbReference type="EC" id="2.1.1.114" evidence="5"/>
<feature type="binding site" evidence="5">
    <location>
        <position position="217"/>
    </location>
    <ligand>
        <name>Mg(2+)</name>
        <dbReference type="ChEBI" id="CHEBI:18420"/>
    </ligand>
</feature>
<evidence type="ECO:0000256" key="3">
    <source>
        <dbReference type="ARBA" id="ARBA00022688"/>
    </source>
</evidence>
<feature type="binding site" evidence="5">
    <location>
        <position position="213"/>
    </location>
    <ligand>
        <name>S-adenosyl-L-methionine</name>
        <dbReference type="ChEBI" id="CHEBI:59789"/>
    </ligand>
</feature>
<feature type="binding site" evidence="5">
    <location>
        <position position="115"/>
    </location>
    <ligand>
        <name>S-adenosyl-L-methionine</name>
        <dbReference type="ChEBI" id="CHEBI:59789"/>
    </ligand>
</feature>
<sequence length="309" mass="34684">MFSKTTLLLSSSIICGCQRRRFSLIKFAGRYYHCNSVSLRLSGSQARVKASRAHNGLSEKYFGKSYRAFSSQTADTTSGSVRPEEIDKFEKMSSSWWDQSEGGQMKELHSMNRLRVPFIRDGLLQKTGSRTEVPNPLEGLTILDVGCGGGVLCEPLGRLGAKVKGIDPGKGNIFTATTHLSEELRDNISYECTSIEDFATKYKENGYDAVVMSEVVEHVEKPEDFIRIGSSLLKPGGSLFLTTLNRTMESWMGAILAWEYLLRRLPIGTHEWRRFLTPEEIARILKSSKAYSSVKSFLTFLKKSYSKVL</sequence>
<comment type="function">
    <text evidence="5">O-methyltransferase required for two non-consecutive steps during ubiquinone biosynthesis. Catalyzes the 2 O-methylation of 3,4-dihydroxy-5-(all-trans-polyprenyl)benzoic acid into 4-hydroxy-3-methoxy-5-(all-trans-polyprenyl)benzoic acid. Also catalyzes the last step of ubiquinone biosynthesis by mediating methylation of 3-demethylubiquinone into ubiquinone. Also able to mediate the methylation of 3-demethylubiquinol into ubiquinol.</text>
</comment>
<comment type="pathway">
    <text evidence="5">Cofactor biosynthesis; ubiquinone biosynthesis.</text>
</comment>
<dbReference type="EC" id="2.1.1.64" evidence="5"/>
<organism evidence="6 7">
    <name type="scientific">Orchesella dallaii</name>
    <dbReference type="NCBI Taxonomy" id="48710"/>
    <lineage>
        <taxon>Eukaryota</taxon>
        <taxon>Metazoa</taxon>
        <taxon>Ecdysozoa</taxon>
        <taxon>Arthropoda</taxon>
        <taxon>Hexapoda</taxon>
        <taxon>Collembola</taxon>
        <taxon>Entomobryomorpha</taxon>
        <taxon>Entomobryoidea</taxon>
        <taxon>Orchesellidae</taxon>
        <taxon>Orchesellinae</taxon>
        <taxon>Orchesella</taxon>
    </lineage>
</organism>
<keyword evidence="5" id="KW-0479">Metal-binding</keyword>
<keyword evidence="5" id="KW-0999">Mitochondrion inner membrane</keyword>
<keyword evidence="4 5" id="KW-0949">S-adenosyl-L-methionine</keyword>
<accession>A0ABP1S5M1</accession>
<dbReference type="Pfam" id="PF13489">
    <property type="entry name" value="Methyltransf_23"/>
    <property type="match status" value="1"/>
</dbReference>
<keyword evidence="2 5" id="KW-0808">Transferase</keyword>
<feature type="binding site" evidence="5">
    <location>
        <position position="218"/>
    </location>
    <ligand>
        <name>Mg(2+)</name>
        <dbReference type="ChEBI" id="CHEBI:18420"/>
    </ligand>
</feature>
<protein>
    <recommendedName>
        <fullName evidence="5">Ubiquinone biosynthesis O-methyltransferase, mitochondrial</fullName>
    </recommendedName>
    <alternativeName>
        <fullName evidence="5">3-demethylubiquinol 3-O-methyltransferase</fullName>
        <ecNumber evidence="5">2.1.1.64</ecNumber>
    </alternativeName>
    <alternativeName>
        <fullName evidence="5">3-demethylubiquinone 3-O-methyltransferase</fullName>
        <ecNumber evidence="5">2.1.1.-</ecNumber>
    </alternativeName>
    <alternativeName>
        <fullName evidence="5">Polyprenyldihydroxybenzoate methyltransferase</fullName>
        <ecNumber evidence="5">2.1.1.114</ecNumber>
    </alternativeName>
</protein>
<comment type="subcellular location">
    <subcellularLocation>
        <location evidence="5">Mitochondrion inner membrane</location>
        <topology evidence="5">Peripheral membrane protein</topology>
        <orientation evidence="5">Matrix side</orientation>
    </subcellularLocation>
</comment>
<evidence type="ECO:0000256" key="2">
    <source>
        <dbReference type="ARBA" id="ARBA00022679"/>
    </source>
</evidence>
<comment type="catalytic activity">
    <reaction evidence="5">
        <text>a 3,4-dihydroxy-5-(all-trans-polyprenyl)benzoate + S-adenosyl-L-methionine = a 4-hydroxy-3-methoxy-5-(all-trans-polyprenyl)benzoate + S-adenosyl-L-homocysteine + H(+)</text>
        <dbReference type="Rhea" id="RHEA:44452"/>
        <dbReference type="Rhea" id="RHEA-COMP:10930"/>
        <dbReference type="Rhea" id="RHEA-COMP:10931"/>
        <dbReference type="ChEBI" id="CHEBI:15378"/>
        <dbReference type="ChEBI" id="CHEBI:57856"/>
        <dbReference type="ChEBI" id="CHEBI:59789"/>
        <dbReference type="ChEBI" id="CHEBI:64694"/>
        <dbReference type="ChEBI" id="CHEBI:84443"/>
        <dbReference type="EC" id="2.1.1.114"/>
    </reaction>
</comment>
<dbReference type="InterPro" id="IPR010233">
    <property type="entry name" value="UbiG_MeTrfase"/>
</dbReference>
<dbReference type="Gene3D" id="3.40.50.150">
    <property type="entry name" value="Vaccinia Virus protein VP39"/>
    <property type="match status" value="1"/>
</dbReference>
<feature type="binding site" evidence="5">
    <location>
        <position position="146"/>
    </location>
    <ligand>
        <name>S-adenosyl-L-methionine</name>
        <dbReference type="ChEBI" id="CHEBI:59789"/>
    </ligand>
</feature>
<comment type="catalytic activity">
    <reaction evidence="5">
        <text>a 3-demethylubiquinol + S-adenosyl-L-methionine = a ubiquinol + S-adenosyl-L-homocysteine + H(+)</text>
        <dbReference type="Rhea" id="RHEA:44380"/>
        <dbReference type="Rhea" id="RHEA-COMP:9566"/>
        <dbReference type="Rhea" id="RHEA-COMP:10914"/>
        <dbReference type="ChEBI" id="CHEBI:15378"/>
        <dbReference type="ChEBI" id="CHEBI:17976"/>
        <dbReference type="ChEBI" id="CHEBI:57856"/>
        <dbReference type="ChEBI" id="CHEBI:59789"/>
        <dbReference type="ChEBI" id="CHEBI:84422"/>
        <dbReference type="EC" id="2.1.1.64"/>
    </reaction>
</comment>
<comment type="similarity">
    <text evidence="5">Belongs to the class I-like SAM-binding methyltransferase superfamily. UbiG/COQ3 family.</text>
</comment>
<gene>
    <name evidence="6" type="ORF">ODALV1_LOCUS30006</name>
</gene>
<name>A0ABP1S5M1_9HEXA</name>
<dbReference type="EC" id="2.1.1.-" evidence="5"/>
<dbReference type="PROSITE" id="PS51257">
    <property type="entry name" value="PROKAR_LIPOPROTEIN"/>
    <property type="match status" value="1"/>
</dbReference>
<dbReference type="Proteomes" id="UP001642540">
    <property type="component" value="Unassembled WGS sequence"/>
</dbReference>
<keyword evidence="1 5" id="KW-0489">Methyltransferase</keyword>
<keyword evidence="5" id="KW-0460">Magnesium</keyword>
<evidence type="ECO:0000313" key="6">
    <source>
        <dbReference type="EMBL" id="CAL8143942.1"/>
    </source>
</evidence>
<feature type="binding site" evidence="5">
    <location>
        <position position="214"/>
    </location>
    <ligand>
        <name>Mg(2+)</name>
        <dbReference type="ChEBI" id="CHEBI:18420"/>
    </ligand>
</feature>
<comment type="catalytic activity">
    <reaction evidence="5">
        <text>a 3-demethylubiquinone + S-adenosyl-L-methionine = a ubiquinone + S-adenosyl-L-homocysteine</text>
        <dbReference type="Rhea" id="RHEA:81215"/>
        <dbReference type="Rhea" id="RHEA-COMP:9565"/>
        <dbReference type="Rhea" id="RHEA-COMP:19654"/>
        <dbReference type="ChEBI" id="CHEBI:16389"/>
        <dbReference type="ChEBI" id="CHEBI:57856"/>
        <dbReference type="ChEBI" id="CHEBI:59789"/>
        <dbReference type="ChEBI" id="CHEBI:231825"/>
    </reaction>
</comment>
<dbReference type="PANTHER" id="PTHR43464:SF19">
    <property type="entry name" value="UBIQUINONE BIOSYNTHESIS O-METHYLTRANSFERASE, MITOCHONDRIAL"/>
    <property type="match status" value="1"/>
</dbReference>
<keyword evidence="7" id="KW-1185">Reference proteome</keyword>
<keyword evidence="5" id="KW-0472">Membrane</keyword>
<comment type="caution">
    <text evidence="6">The sequence shown here is derived from an EMBL/GenBank/DDBJ whole genome shotgun (WGS) entry which is preliminary data.</text>
</comment>
<comment type="cofactor">
    <cofactor evidence="5">
        <name>Mg(2+)</name>
        <dbReference type="ChEBI" id="CHEBI:18420"/>
    </cofactor>
</comment>
<proteinExistence type="inferred from homology"/>
<evidence type="ECO:0000256" key="4">
    <source>
        <dbReference type="ARBA" id="ARBA00022691"/>
    </source>
</evidence>
<keyword evidence="3 5" id="KW-0831">Ubiquinone biosynthesis</keyword>
<dbReference type="EMBL" id="CAXLJM020000160">
    <property type="protein sequence ID" value="CAL8143942.1"/>
    <property type="molecule type" value="Genomic_DNA"/>
</dbReference>
<dbReference type="CDD" id="cd02440">
    <property type="entry name" value="AdoMet_MTases"/>
    <property type="match status" value="1"/>
</dbReference>